<dbReference type="PANTHER" id="PTHR34461">
    <property type="entry name" value="EXPRESSED PROTEIN"/>
    <property type="match status" value="1"/>
</dbReference>
<keyword evidence="3" id="KW-1185">Reference proteome</keyword>
<dbReference type="AlphaFoldDB" id="A0A8B8KHL3"/>
<evidence type="ECO:0000256" key="2">
    <source>
        <dbReference type="SAM" id="MobiDB-lite"/>
    </source>
</evidence>
<name>A0A8B8KHL3_ABRPR</name>
<feature type="region of interest" description="Disordered" evidence="2">
    <location>
        <begin position="225"/>
        <end position="245"/>
    </location>
</feature>
<feature type="compositionally biased region" description="Basic and acidic residues" evidence="2">
    <location>
        <begin position="228"/>
        <end position="239"/>
    </location>
</feature>
<gene>
    <name evidence="4" type="primary">LOC113855836</name>
</gene>
<reference evidence="4" key="2">
    <citation type="submission" date="2025-08" db="UniProtKB">
        <authorList>
            <consortium name="RefSeq"/>
        </authorList>
    </citation>
    <scope>IDENTIFICATION</scope>
    <source>
        <tissue evidence="4">Young leaves</tissue>
    </source>
</reference>
<dbReference type="OrthoDB" id="766405at2759"/>
<dbReference type="KEGG" id="aprc:113855836"/>
<evidence type="ECO:0000256" key="1">
    <source>
        <dbReference type="SAM" id="Coils"/>
    </source>
</evidence>
<evidence type="ECO:0000313" key="4">
    <source>
        <dbReference type="RefSeq" id="XP_027343266.1"/>
    </source>
</evidence>
<protein>
    <submittedName>
        <fullName evidence="4">Uncharacterized protein LOC113855836</fullName>
    </submittedName>
</protein>
<reference evidence="3" key="1">
    <citation type="journal article" date="2019" name="Toxins">
        <title>Detection of Abrin-Like and Prepropulchellin-Like Toxin Genes and Transcripts Using Whole Genome Sequencing and Full-Length Transcript Sequencing of Abrus precatorius.</title>
        <authorList>
            <person name="Hovde B.T."/>
            <person name="Daligault H.E."/>
            <person name="Hanschen E.R."/>
            <person name="Kunde Y.A."/>
            <person name="Johnson M.B."/>
            <person name="Starkenburg S.R."/>
            <person name="Johnson S.L."/>
        </authorList>
    </citation>
    <scope>NUCLEOTIDE SEQUENCE [LARGE SCALE GENOMIC DNA]</scope>
</reference>
<dbReference type="RefSeq" id="XP_027343266.1">
    <property type="nucleotide sequence ID" value="XM_027487465.1"/>
</dbReference>
<accession>A0A8B8KHL3</accession>
<dbReference type="Proteomes" id="UP000694853">
    <property type="component" value="Unplaced"/>
</dbReference>
<evidence type="ECO:0000313" key="3">
    <source>
        <dbReference type="Proteomes" id="UP000694853"/>
    </source>
</evidence>
<proteinExistence type="predicted"/>
<dbReference type="GeneID" id="113855836"/>
<dbReference type="PANTHER" id="PTHR34461:SF4">
    <property type="entry name" value="OS01G0101800 PROTEIN"/>
    <property type="match status" value="1"/>
</dbReference>
<feature type="region of interest" description="Disordered" evidence="2">
    <location>
        <begin position="198"/>
        <end position="217"/>
    </location>
</feature>
<keyword evidence="1" id="KW-0175">Coiled coil</keyword>
<feature type="coiled-coil region" evidence="1">
    <location>
        <begin position="726"/>
        <end position="753"/>
    </location>
</feature>
<sequence length="819" mass="89871">MRGTNGSKLTSSHILLESPMQLDSKEVTNECLSMPPVDDQCLSESKADATADFCGVKDVGSALHNSDFMQCFSPVDNLDYGKSSNHSGCTSQQFGVLNEECMLTTPPDAEIYGNSKVNVDQLESTPHDVNNCKPMELTKNTREKAGEGFCLKADKGKDSLNRQSVRGQHLHRKLFKAPGSVSYKRLLPFLMDLTKDDSGTSKFGHQTNHQKDEVGMSAKSFQLPFSSKSEEASIDEPKTDSSPMHGTVESNAVANNILVNSSNELCHGSQPKLTPSEDLPELPMQMDAKEAVIEGLSAPAVKKAIEKFVIGSKDGRLSESKFDTCSVMVDNFHCAKNVANGEHNDGFKQVQNRISGQHRSESPPKNQNILDINGDVSDHTFEHHASQEKKITINYDQRKQFVNLEERESVRRSSPDCQCLTLLNPKMLDAEENGTGSHAISRSDDSVVLNHVQVSNEEPTSPYGKNIPESSDMAGYGGDETGNVLNAIVFGSRMTSNGSDDKNASDIEYGSESKTTSVLNGCSRVKLLKHSGSFNYKRLLPFLLNIVKDNSCNSGTQQQTGLRACDLNNDSSSPKSQIPEFHSSHGSCKAIQLQDEQVVLSGQCQSDSYTDPSISVHGMDLPITLSATVINDVITREEKTTRASSKSSVISEVKGNSSFLISSNEKPTETRECCQSLSQLRVPAVSFKKGILKRNPRGCRGICACLNCVSFRLHAERAFEFSRNQLLDAEEVARDLMKELSDLRNMLKRSMDSVKNSPVFCGSQVKEACSKAFAAEQLAKDRLIQMNDDLNIHCRITSLQRPRVTFADHVEEKVIQPGG</sequence>
<organism evidence="3 4">
    <name type="scientific">Abrus precatorius</name>
    <name type="common">Indian licorice</name>
    <name type="synonym">Glycine abrus</name>
    <dbReference type="NCBI Taxonomy" id="3816"/>
    <lineage>
        <taxon>Eukaryota</taxon>
        <taxon>Viridiplantae</taxon>
        <taxon>Streptophyta</taxon>
        <taxon>Embryophyta</taxon>
        <taxon>Tracheophyta</taxon>
        <taxon>Spermatophyta</taxon>
        <taxon>Magnoliopsida</taxon>
        <taxon>eudicotyledons</taxon>
        <taxon>Gunneridae</taxon>
        <taxon>Pentapetalae</taxon>
        <taxon>rosids</taxon>
        <taxon>fabids</taxon>
        <taxon>Fabales</taxon>
        <taxon>Fabaceae</taxon>
        <taxon>Papilionoideae</taxon>
        <taxon>50 kb inversion clade</taxon>
        <taxon>NPAAA clade</taxon>
        <taxon>indigoferoid/millettioid clade</taxon>
        <taxon>Abreae</taxon>
        <taxon>Abrus</taxon>
    </lineage>
</organism>